<evidence type="ECO:0000256" key="14">
    <source>
        <dbReference type="ARBA" id="ARBA00049494"/>
    </source>
</evidence>
<evidence type="ECO:0000256" key="8">
    <source>
        <dbReference type="ARBA" id="ARBA00022741"/>
    </source>
</evidence>
<dbReference type="SUPFAM" id="SSF82114">
    <property type="entry name" value="Riboflavin kinase-like"/>
    <property type="match status" value="1"/>
</dbReference>
<dbReference type="Gene3D" id="3.40.50.620">
    <property type="entry name" value="HUPs"/>
    <property type="match status" value="1"/>
</dbReference>
<keyword evidence="6 15" id="KW-0808">Transferase</keyword>
<evidence type="ECO:0000256" key="4">
    <source>
        <dbReference type="ARBA" id="ARBA00022630"/>
    </source>
</evidence>
<evidence type="ECO:0000256" key="15">
    <source>
        <dbReference type="PIRNR" id="PIRNR004491"/>
    </source>
</evidence>
<dbReference type="PANTHER" id="PTHR22749:SF6">
    <property type="entry name" value="RIBOFLAVIN KINASE"/>
    <property type="match status" value="1"/>
</dbReference>
<dbReference type="EC" id="2.7.7.2" evidence="15"/>
<keyword evidence="4 15" id="KW-0285">Flavoprotein</keyword>
<dbReference type="AlphaFoldDB" id="A0A1L3ZWP5"/>
<comment type="function">
    <text evidence="1">Catalyzes the phosphorylation of riboflavin to FMN followed by the adenylation of FMN to FAD.</text>
</comment>
<dbReference type="SMART" id="SM00904">
    <property type="entry name" value="Flavokinase"/>
    <property type="match status" value="1"/>
</dbReference>
<dbReference type="PANTHER" id="PTHR22749">
    <property type="entry name" value="RIBOFLAVIN KINASE/FMN ADENYLYLTRANSFERASE"/>
    <property type="match status" value="1"/>
</dbReference>
<dbReference type="NCBIfam" id="TIGR00083">
    <property type="entry name" value="ribF"/>
    <property type="match status" value="1"/>
</dbReference>
<dbReference type="Proteomes" id="UP000182063">
    <property type="component" value="Chromosome"/>
</dbReference>
<dbReference type="EMBL" id="CP018221">
    <property type="protein sequence ID" value="API60035.1"/>
    <property type="molecule type" value="Genomic_DNA"/>
</dbReference>
<dbReference type="GO" id="GO:0009231">
    <property type="term" value="P:riboflavin biosynthetic process"/>
    <property type="evidence" value="ECO:0007669"/>
    <property type="project" value="InterPro"/>
</dbReference>
<dbReference type="GO" id="GO:0009398">
    <property type="term" value="P:FMN biosynthetic process"/>
    <property type="evidence" value="ECO:0007669"/>
    <property type="project" value="UniProtKB-UniRule"/>
</dbReference>
<evidence type="ECO:0000313" key="18">
    <source>
        <dbReference type="Proteomes" id="UP000182063"/>
    </source>
</evidence>
<dbReference type="InterPro" id="IPR004821">
    <property type="entry name" value="Cyt_trans-like"/>
</dbReference>
<dbReference type="NCBIfam" id="TIGR00125">
    <property type="entry name" value="cyt_tran_rel"/>
    <property type="match status" value="1"/>
</dbReference>
<evidence type="ECO:0000256" key="13">
    <source>
        <dbReference type="ARBA" id="ARBA00047880"/>
    </source>
</evidence>
<proteinExistence type="inferred from homology"/>
<comment type="catalytic activity">
    <reaction evidence="13 15">
        <text>riboflavin + ATP = FMN + ADP + H(+)</text>
        <dbReference type="Rhea" id="RHEA:14357"/>
        <dbReference type="ChEBI" id="CHEBI:15378"/>
        <dbReference type="ChEBI" id="CHEBI:30616"/>
        <dbReference type="ChEBI" id="CHEBI:57986"/>
        <dbReference type="ChEBI" id="CHEBI:58210"/>
        <dbReference type="ChEBI" id="CHEBI:456216"/>
        <dbReference type="EC" id="2.7.1.26"/>
    </reaction>
</comment>
<dbReference type="GO" id="GO:0008531">
    <property type="term" value="F:riboflavin kinase activity"/>
    <property type="evidence" value="ECO:0007669"/>
    <property type="project" value="UniProtKB-UniRule"/>
</dbReference>
<dbReference type="FunFam" id="3.40.50.620:FF:000021">
    <property type="entry name" value="Riboflavin biosynthesis protein"/>
    <property type="match status" value="1"/>
</dbReference>
<dbReference type="InterPro" id="IPR002606">
    <property type="entry name" value="Riboflavin_kinase_bac"/>
</dbReference>
<dbReference type="EC" id="2.7.1.26" evidence="15"/>
<dbReference type="InterPro" id="IPR014729">
    <property type="entry name" value="Rossmann-like_a/b/a_fold"/>
</dbReference>
<evidence type="ECO:0000256" key="6">
    <source>
        <dbReference type="ARBA" id="ARBA00022679"/>
    </source>
</evidence>
<evidence type="ECO:0000256" key="12">
    <source>
        <dbReference type="ARBA" id="ARBA00023268"/>
    </source>
</evidence>
<dbReference type="InterPro" id="IPR015864">
    <property type="entry name" value="FAD_synthase"/>
</dbReference>
<keyword evidence="7 15" id="KW-0548">Nucleotidyltransferase</keyword>
<dbReference type="Gene3D" id="2.40.30.30">
    <property type="entry name" value="Riboflavin kinase-like"/>
    <property type="match status" value="1"/>
</dbReference>
<keyword evidence="18" id="KW-1185">Reference proteome</keyword>
<keyword evidence="11 15" id="KW-0067">ATP-binding</keyword>
<dbReference type="UniPathway" id="UPA00276">
    <property type="reaction ID" value="UER00406"/>
</dbReference>
<keyword evidence="10 15" id="KW-0274">FAD</keyword>
<dbReference type="InterPro" id="IPR023465">
    <property type="entry name" value="Riboflavin_kinase_dom_sf"/>
</dbReference>
<dbReference type="SUPFAM" id="SSF52374">
    <property type="entry name" value="Nucleotidylyl transferase"/>
    <property type="match status" value="1"/>
</dbReference>
<dbReference type="InterPro" id="IPR023468">
    <property type="entry name" value="Riboflavin_kinase"/>
</dbReference>
<evidence type="ECO:0000256" key="2">
    <source>
        <dbReference type="ARBA" id="ARBA00004726"/>
    </source>
</evidence>
<dbReference type="NCBIfam" id="NF004160">
    <property type="entry name" value="PRK05627.1-3"/>
    <property type="match status" value="1"/>
</dbReference>
<name>A0A1L3ZWP5_9SPHN</name>
<dbReference type="UniPathway" id="UPA00277">
    <property type="reaction ID" value="UER00407"/>
</dbReference>
<dbReference type="Pfam" id="PF01687">
    <property type="entry name" value="Flavokinase"/>
    <property type="match status" value="1"/>
</dbReference>
<keyword evidence="9 15" id="KW-0418">Kinase</keyword>
<evidence type="ECO:0000256" key="11">
    <source>
        <dbReference type="ARBA" id="ARBA00022840"/>
    </source>
</evidence>
<evidence type="ECO:0000259" key="16">
    <source>
        <dbReference type="SMART" id="SM00904"/>
    </source>
</evidence>
<dbReference type="GO" id="GO:0003919">
    <property type="term" value="F:FMN adenylyltransferase activity"/>
    <property type="evidence" value="ECO:0007669"/>
    <property type="project" value="UniProtKB-UniRule"/>
</dbReference>
<keyword evidence="5 15" id="KW-0288">FMN</keyword>
<feature type="domain" description="Riboflavin kinase" evidence="16">
    <location>
        <begin position="183"/>
        <end position="307"/>
    </location>
</feature>
<dbReference type="InterPro" id="IPR015865">
    <property type="entry name" value="Riboflavin_kinase_bac/euk"/>
</dbReference>
<sequence length="308" mass="32872">MERLNGSANIVGKHRGGVIALGNFDGFHQGHQAVVGRALELARRQGVSALIGTFDPHPAQYFNPSGPPFELTNMDQRLALLEAFGIDAAVIFHFDEGLAEASPAAFVTDWLASGLGVGGVVTGHDFTFGHDRRGDIALLDRLCADMGIEAEAVPALADGGGVISSSRIRAALKAGDIATATRLLTRPFTIEGEVGHGDKLGRTIGFPTANVSLGDYARPAYGVYAVRCRLADGRMFDGAANIGIRPMFNPPKELLEVHLFDFSGDLYGQKIAVELHHYLRPEAEFDGLEALTEHIKTDCARAKELLAG</sequence>
<dbReference type="GO" id="GO:0006747">
    <property type="term" value="P:FAD biosynthetic process"/>
    <property type="evidence" value="ECO:0007669"/>
    <property type="project" value="UniProtKB-UniRule"/>
</dbReference>
<evidence type="ECO:0000256" key="5">
    <source>
        <dbReference type="ARBA" id="ARBA00022643"/>
    </source>
</evidence>
<comment type="catalytic activity">
    <reaction evidence="14 15">
        <text>FMN + ATP + H(+) = FAD + diphosphate</text>
        <dbReference type="Rhea" id="RHEA:17237"/>
        <dbReference type="ChEBI" id="CHEBI:15378"/>
        <dbReference type="ChEBI" id="CHEBI:30616"/>
        <dbReference type="ChEBI" id="CHEBI:33019"/>
        <dbReference type="ChEBI" id="CHEBI:57692"/>
        <dbReference type="ChEBI" id="CHEBI:58210"/>
        <dbReference type="EC" id="2.7.7.2"/>
    </reaction>
</comment>
<dbReference type="RefSeq" id="WP_072597822.1">
    <property type="nucleotide sequence ID" value="NZ_CP018221.1"/>
</dbReference>
<keyword evidence="12" id="KW-0511">Multifunctional enzyme</keyword>
<comment type="similarity">
    <text evidence="15">Belongs to the ribF family.</text>
</comment>
<evidence type="ECO:0000313" key="17">
    <source>
        <dbReference type="EMBL" id="API60035.1"/>
    </source>
</evidence>
<evidence type="ECO:0000256" key="1">
    <source>
        <dbReference type="ARBA" id="ARBA00002121"/>
    </source>
</evidence>
<comment type="pathway">
    <text evidence="3 15">Cofactor biosynthesis; FMN biosynthesis; FMN from riboflavin (ATP route): step 1/1.</text>
</comment>
<evidence type="ECO:0000256" key="10">
    <source>
        <dbReference type="ARBA" id="ARBA00022827"/>
    </source>
</evidence>
<comment type="pathway">
    <text evidence="2 15">Cofactor biosynthesis; FAD biosynthesis; FAD from FMN: step 1/1.</text>
</comment>
<gene>
    <name evidence="17" type="ORF">BSL82_12560</name>
</gene>
<keyword evidence="8 15" id="KW-0547">Nucleotide-binding</keyword>
<protein>
    <recommendedName>
        <fullName evidence="15">Riboflavin biosynthesis protein</fullName>
    </recommendedName>
    <domain>
        <recommendedName>
            <fullName evidence="15">Riboflavin kinase</fullName>
            <ecNumber evidence="15">2.7.1.26</ecNumber>
        </recommendedName>
        <alternativeName>
            <fullName evidence="15">Flavokinase</fullName>
        </alternativeName>
    </domain>
    <domain>
        <recommendedName>
            <fullName evidence="15">FMN adenylyltransferase</fullName>
            <ecNumber evidence="15">2.7.7.2</ecNumber>
        </recommendedName>
        <alternativeName>
            <fullName evidence="15">FAD pyrophosphorylase</fullName>
        </alternativeName>
        <alternativeName>
            <fullName evidence="15">FAD synthase</fullName>
        </alternativeName>
    </domain>
</protein>
<evidence type="ECO:0000256" key="9">
    <source>
        <dbReference type="ARBA" id="ARBA00022777"/>
    </source>
</evidence>
<dbReference type="Pfam" id="PF06574">
    <property type="entry name" value="FAD_syn"/>
    <property type="match status" value="1"/>
</dbReference>
<evidence type="ECO:0000256" key="7">
    <source>
        <dbReference type="ARBA" id="ARBA00022695"/>
    </source>
</evidence>
<accession>A0A1L3ZWP5</accession>
<dbReference type="OrthoDB" id="9803667at2"/>
<dbReference type="KEGG" id="sphj:BSL82_12560"/>
<dbReference type="CDD" id="cd02064">
    <property type="entry name" value="FAD_synthetase_N"/>
    <property type="match status" value="1"/>
</dbReference>
<reference evidence="18" key="1">
    <citation type="submission" date="2016-11" db="EMBL/GenBank/DDBJ databases">
        <title>Complete Genome Sequence of alachlor-degrading Sphingomonas sp. strain JJ-A5.</title>
        <authorList>
            <person name="Lee H."/>
            <person name="Ka J.-O."/>
        </authorList>
    </citation>
    <scope>NUCLEOTIDE SEQUENCE [LARGE SCALE GENOMIC DNA]</scope>
    <source>
        <strain evidence="18">JJ-A5</strain>
    </source>
</reference>
<evidence type="ECO:0000256" key="3">
    <source>
        <dbReference type="ARBA" id="ARBA00005201"/>
    </source>
</evidence>
<dbReference type="GO" id="GO:0005524">
    <property type="term" value="F:ATP binding"/>
    <property type="evidence" value="ECO:0007669"/>
    <property type="project" value="UniProtKB-UniRule"/>
</dbReference>
<dbReference type="STRING" id="1921510.BSL82_12560"/>
<organism evidence="17 18">
    <name type="scientific">Tardibacter chloracetimidivorans</name>
    <dbReference type="NCBI Taxonomy" id="1921510"/>
    <lineage>
        <taxon>Bacteria</taxon>
        <taxon>Pseudomonadati</taxon>
        <taxon>Pseudomonadota</taxon>
        <taxon>Alphaproteobacteria</taxon>
        <taxon>Sphingomonadales</taxon>
        <taxon>Sphingomonadaceae</taxon>
        <taxon>Tardibacter</taxon>
    </lineage>
</organism>
<dbReference type="PIRSF" id="PIRSF004491">
    <property type="entry name" value="FAD_Synth"/>
    <property type="match status" value="1"/>
</dbReference>